<dbReference type="Pfam" id="PF06439">
    <property type="entry name" value="3keto-disac_hyd"/>
    <property type="match status" value="1"/>
</dbReference>
<reference evidence="4" key="1">
    <citation type="journal article" date="2019" name="Int. J. Syst. Evol. Microbiol.">
        <title>The Global Catalogue of Microorganisms (GCM) 10K type strain sequencing project: providing services to taxonomists for standard genome sequencing and annotation.</title>
        <authorList>
            <consortium name="The Broad Institute Genomics Platform"/>
            <consortium name="The Broad Institute Genome Sequencing Center for Infectious Disease"/>
            <person name="Wu L."/>
            <person name="Ma J."/>
        </authorList>
    </citation>
    <scope>NUCLEOTIDE SEQUENCE [LARGE SCALE GENOMIC DNA]</scope>
    <source>
        <strain evidence="4">KCTC 52232</strain>
    </source>
</reference>
<protein>
    <submittedName>
        <fullName evidence="3">DUF1080 domain-containing protein</fullName>
    </submittedName>
</protein>
<sequence length="282" mass="32193">MYKYAKLTGLLLAGLLLAFTGDSNIAPAADPKWEQLFNGKDLKGWTPKIRYHEYAENWKNTFRVENGLLQNRYDQYEKFDETYGHLFYKKAYSHYLLAAEYRFVGDQVKGGPGWAFRNNGIMFHGQDPQTMKKDQDFPNSMEAQLLGGTGKGNRSTANLCTPGTQFERDGKIITQHCTDSKSKTFDGDQWVRVELLVLADSLVVHYVNGEEVMRYEKPQTDPARGEKQGAFLKSGTISIQSESHPTDFRKIEIIDLEKYAKDPQKLKTVVDKLMSQKRVAVQ</sequence>
<comment type="caution">
    <text evidence="3">The sequence shown here is derived from an EMBL/GenBank/DDBJ whole genome shotgun (WGS) entry which is preliminary data.</text>
</comment>
<dbReference type="InterPro" id="IPR010496">
    <property type="entry name" value="AL/BT2_dom"/>
</dbReference>
<keyword evidence="1" id="KW-0732">Signal</keyword>
<dbReference type="Proteomes" id="UP001597601">
    <property type="component" value="Unassembled WGS sequence"/>
</dbReference>
<keyword evidence="4" id="KW-1185">Reference proteome</keyword>
<evidence type="ECO:0000313" key="3">
    <source>
        <dbReference type="EMBL" id="MFD2865898.1"/>
    </source>
</evidence>
<dbReference type="Gene3D" id="2.60.120.560">
    <property type="entry name" value="Exo-inulinase, domain 1"/>
    <property type="match status" value="1"/>
</dbReference>
<accession>A0ABW5XRL4</accession>
<gene>
    <name evidence="3" type="ORF">ACFSYC_14450</name>
</gene>
<feature type="signal peptide" evidence="1">
    <location>
        <begin position="1"/>
        <end position="28"/>
    </location>
</feature>
<feature type="domain" description="3-keto-alpha-glucoside-1,2-lyase/3-keto-2-hydroxy-glucal hydratase" evidence="2">
    <location>
        <begin position="32"/>
        <end position="253"/>
    </location>
</feature>
<evidence type="ECO:0000256" key="1">
    <source>
        <dbReference type="SAM" id="SignalP"/>
    </source>
</evidence>
<feature type="chain" id="PRO_5046205115" evidence="1">
    <location>
        <begin position="29"/>
        <end position="282"/>
    </location>
</feature>
<evidence type="ECO:0000259" key="2">
    <source>
        <dbReference type="Pfam" id="PF06439"/>
    </source>
</evidence>
<name>A0ABW5XRL4_9SPHI</name>
<proteinExistence type="predicted"/>
<organism evidence="3 4">
    <name type="scientific">Mucilaginibacter antarcticus</name>
    <dbReference type="NCBI Taxonomy" id="1855725"/>
    <lineage>
        <taxon>Bacteria</taxon>
        <taxon>Pseudomonadati</taxon>
        <taxon>Bacteroidota</taxon>
        <taxon>Sphingobacteriia</taxon>
        <taxon>Sphingobacteriales</taxon>
        <taxon>Sphingobacteriaceae</taxon>
        <taxon>Mucilaginibacter</taxon>
    </lineage>
</organism>
<evidence type="ECO:0000313" key="4">
    <source>
        <dbReference type="Proteomes" id="UP001597601"/>
    </source>
</evidence>
<dbReference type="EMBL" id="JBHUON010000018">
    <property type="protein sequence ID" value="MFD2865898.1"/>
    <property type="molecule type" value="Genomic_DNA"/>
</dbReference>
<dbReference type="RefSeq" id="WP_377129058.1">
    <property type="nucleotide sequence ID" value="NZ_JBHUHN010000001.1"/>
</dbReference>